<evidence type="ECO:0000313" key="2">
    <source>
        <dbReference type="Proteomes" id="UP001055879"/>
    </source>
</evidence>
<dbReference type="Proteomes" id="UP001055879">
    <property type="component" value="Linkage Group LG03"/>
</dbReference>
<comment type="caution">
    <text evidence="1">The sequence shown here is derived from an EMBL/GenBank/DDBJ whole genome shotgun (WGS) entry which is preliminary data.</text>
</comment>
<gene>
    <name evidence="1" type="ORF">L6452_08062</name>
</gene>
<dbReference type="EMBL" id="CM042049">
    <property type="protein sequence ID" value="KAI3745659.1"/>
    <property type="molecule type" value="Genomic_DNA"/>
</dbReference>
<protein>
    <submittedName>
        <fullName evidence="1">Uncharacterized protein</fullName>
    </submittedName>
</protein>
<evidence type="ECO:0000313" key="1">
    <source>
        <dbReference type="EMBL" id="KAI3745659.1"/>
    </source>
</evidence>
<accession>A0ACB9DG89</accession>
<keyword evidence="2" id="KW-1185">Reference proteome</keyword>
<proteinExistence type="predicted"/>
<organism evidence="1 2">
    <name type="scientific">Arctium lappa</name>
    <name type="common">Greater burdock</name>
    <name type="synonym">Lappa major</name>
    <dbReference type="NCBI Taxonomy" id="4217"/>
    <lineage>
        <taxon>Eukaryota</taxon>
        <taxon>Viridiplantae</taxon>
        <taxon>Streptophyta</taxon>
        <taxon>Embryophyta</taxon>
        <taxon>Tracheophyta</taxon>
        <taxon>Spermatophyta</taxon>
        <taxon>Magnoliopsida</taxon>
        <taxon>eudicotyledons</taxon>
        <taxon>Gunneridae</taxon>
        <taxon>Pentapetalae</taxon>
        <taxon>asterids</taxon>
        <taxon>campanulids</taxon>
        <taxon>Asterales</taxon>
        <taxon>Asteraceae</taxon>
        <taxon>Carduoideae</taxon>
        <taxon>Cardueae</taxon>
        <taxon>Arctiinae</taxon>
        <taxon>Arctium</taxon>
    </lineage>
</organism>
<name>A0ACB9DG89_ARCLA</name>
<reference evidence="1 2" key="2">
    <citation type="journal article" date="2022" name="Mol. Ecol. Resour.">
        <title>The genomes of chicory, endive, great burdock and yacon provide insights into Asteraceae paleo-polyploidization history and plant inulin production.</title>
        <authorList>
            <person name="Fan W."/>
            <person name="Wang S."/>
            <person name="Wang H."/>
            <person name="Wang A."/>
            <person name="Jiang F."/>
            <person name="Liu H."/>
            <person name="Zhao H."/>
            <person name="Xu D."/>
            <person name="Zhang Y."/>
        </authorList>
    </citation>
    <scope>NUCLEOTIDE SEQUENCE [LARGE SCALE GENOMIC DNA]</scope>
    <source>
        <strain evidence="2">cv. Niubang</strain>
    </source>
</reference>
<reference evidence="2" key="1">
    <citation type="journal article" date="2022" name="Mol. Ecol. Resour.">
        <title>The genomes of chicory, endive, great burdock and yacon provide insights into Asteraceae palaeo-polyploidization history and plant inulin production.</title>
        <authorList>
            <person name="Fan W."/>
            <person name="Wang S."/>
            <person name="Wang H."/>
            <person name="Wang A."/>
            <person name="Jiang F."/>
            <person name="Liu H."/>
            <person name="Zhao H."/>
            <person name="Xu D."/>
            <person name="Zhang Y."/>
        </authorList>
    </citation>
    <scope>NUCLEOTIDE SEQUENCE [LARGE SCALE GENOMIC DNA]</scope>
    <source>
        <strain evidence="2">cv. Niubang</strain>
    </source>
</reference>
<sequence length="607" mass="69770">MHGDESLKFPEDFYGEMNKLQVIAYDKMEYPLLSRWLDCSTNLRTLCLYRCSLMFDCSSIGSLSNLEVLSFANCRLRKLPSVVGNLKELKLLDLTGCVNLLIDDGVLKHLINLEELYMIVDFKRGIRFTDSVCNELAELSKNLFALEIEFFDKNALPKNMSFKKLERFKISLGCYLDDDDGQNRHSYENTLMLVTHKCELLDSRMNRLLEKTEVLHLQMNDLNNLRDGLVESLHHQRSSFYNIRVLDICKCDNLRYLFTVCVANDLLKLERLTILECPVLETLVDGEKGELGVIKFQALKFLSLGKLPKLMSLCNVVDAIELPQLEELILDGLPNFTSINPDYYKSATSSMLSDISTMQSFINKEVVIPKLKKLHISNMENLKEICPCEFGSSEEVNDSVVNLFPSNPMPLLYHLEELKVSHCGFVEVLFDIDLRCVGKIEKVGSSLRRIIVLDVENLREVWRLKGANDSSQVINGFQAIESVEIEKCKRFRNIFTPTTTNFDMRALTRLSIHDCGENEKTVEIVNSRQEQEDIHIWDCDVIEEVVSNRDDEDEELVASTNTRTILFPHLDFLKLWHLPNLKRIGGSKEISSTTLIHDQSKVHMHIY</sequence>